<dbReference type="InterPro" id="IPR018247">
    <property type="entry name" value="EF_Hand_1_Ca_BS"/>
</dbReference>
<name>A0A0P6VQY2_9HYPH</name>
<dbReference type="PROSITE" id="PS00018">
    <property type="entry name" value="EF_HAND_1"/>
    <property type="match status" value="1"/>
</dbReference>
<sequence length="564" mass="60588">MSKTLLTLLGSSVLAGLVGLAEPAAAATRAVVVGIDGYTNIRRLNGAENDAKDIAAVLRKHGVSDLRVILSNEATRDQVLGALDAMVDRAQKDDLVIFSIAGHGNSEVWGAERPKDAKQGDKYEVFLLRDFFQPDFEGRIPANKRKEAGERILGREFQARLLKLEQKGARAVFVADTCHGGGLTRQVVAGAPEPTYRASPPYPSHAAGEDPLSFLYPGLPPEFDHLKMLPSLTFLAAVDRNTKAPEVRLPAGASTYRGALSFAFARILEGAADTNRDGDVTREEIFQYIKPFVRQATESKQTPELQPSDQAPEVRGKTVIRLAADLGGAEATRPQTANRVVRIFVDGGAPIAPSRGRTGDLDITPARDKSDSDLVFVPGPGGRNGRVVTSTGDALSYDAPATDLPAIAEREIARRELLEIGRGRSIEMRLLDKKAGAAGAASDRTYKSGETVEVEATLPPGGSKHYLLFNIGFDGTVQFLYPIVGKDRIQLPPGPNTLANMDVQRPYGADMMVLITSDKPLTGLIGTIKALDGERLALDAVSAIRKSLTEDMTISTQSLFTVQQ</sequence>
<dbReference type="AlphaFoldDB" id="A0A0P6VQY2"/>
<dbReference type="PANTHER" id="PTHR48104">
    <property type="entry name" value="METACASPASE-4"/>
    <property type="match status" value="1"/>
</dbReference>
<feature type="domain" description="Peptidase C14 caspase" evidence="2">
    <location>
        <begin position="29"/>
        <end position="307"/>
    </location>
</feature>
<evidence type="ECO:0000256" key="1">
    <source>
        <dbReference type="SAM" id="SignalP"/>
    </source>
</evidence>
<dbReference type="PANTHER" id="PTHR48104:SF30">
    <property type="entry name" value="METACASPASE-1"/>
    <property type="match status" value="1"/>
</dbReference>
<feature type="chain" id="PRO_5006131717" description="Peptidase C14 caspase domain-containing protein" evidence="1">
    <location>
        <begin position="27"/>
        <end position="564"/>
    </location>
</feature>
<protein>
    <recommendedName>
        <fullName evidence="2">Peptidase C14 caspase domain-containing protein</fullName>
    </recommendedName>
</protein>
<accession>A0A0P6VQY2</accession>
<evidence type="ECO:0000259" key="2">
    <source>
        <dbReference type="Pfam" id="PF00656"/>
    </source>
</evidence>
<keyword evidence="4" id="KW-1185">Reference proteome</keyword>
<dbReference type="SUPFAM" id="SSF52129">
    <property type="entry name" value="Caspase-like"/>
    <property type="match status" value="1"/>
</dbReference>
<comment type="caution">
    <text evidence="3">The sequence shown here is derived from an EMBL/GenBank/DDBJ whole genome shotgun (WGS) entry which is preliminary data.</text>
</comment>
<keyword evidence="1" id="KW-0732">Signal</keyword>
<organism evidence="3 4">
    <name type="scientific">Prosthecodimorpha hirschii</name>
    <dbReference type="NCBI Taxonomy" id="665126"/>
    <lineage>
        <taxon>Bacteria</taxon>
        <taxon>Pseudomonadati</taxon>
        <taxon>Pseudomonadota</taxon>
        <taxon>Alphaproteobacteria</taxon>
        <taxon>Hyphomicrobiales</taxon>
        <taxon>Ancalomicrobiaceae</taxon>
        <taxon>Prosthecodimorpha</taxon>
    </lineage>
</organism>
<gene>
    <name evidence="3" type="ORF">ABB55_16495</name>
</gene>
<dbReference type="EMBL" id="LJYW01000001">
    <property type="protein sequence ID" value="KPL53615.1"/>
    <property type="molecule type" value="Genomic_DNA"/>
</dbReference>
<dbReference type="STRING" id="665126.ABB55_16495"/>
<proteinExistence type="predicted"/>
<feature type="signal peptide" evidence="1">
    <location>
        <begin position="1"/>
        <end position="26"/>
    </location>
</feature>
<dbReference type="GO" id="GO:0006508">
    <property type="term" value="P:proteolysis"/>
    <property type="evidence" value="ECO:0007669"/>
    <property type="project" value="InterPro"/>
</dbReference>
<dbReference type="InterPro" id="IPR011600">
    <property type="entry name" value="Pept_C14_caspase"/>
</dbReference>
<dbReference type="InterPro" id="IPR029030">
    <property type="entry name" value="Caspase-like_dom_sf"/>
</dbReference>
<reference evidence="3 4" key="1">
    <citation type="submission" date="2015-09" db="EMBL/GenBank/DDBJ databases">
        <authorList>
            <person name="Jackson K.R."/>
            <person name="Lunt B.L."/>
            <person name="Fisher J.N.B."/>
            <person name="Gardner A.V."/>
            <person name="Bailey M.E."/>
            <person name="Deus L.M."/>
            <person name="Earl A.S."/>
            <person name="Gibby P.D."/>
            <person name="Hartmann K.A."/>
            <person name="Liu J.E."/>
            <person name="Manci A.M."/>
            <person name="Nielsen D.A."/>
            <person name="Solomon M.B."/>
            <person name="Breakwell D.P."/>
            <person name="Burnett S.H."/>
            <person name="Grose J.H."/>
        </authorList>
    </citation>
    <scope>NUCLEOTIDE SEQUENCE [LARGE SCALE GENOMIC DNA]</scope>
    <source>
        <strain evidence="3 4">16</strain>
    </source>
</reference>
<dbReference type="Proteomes" id="UP000048984">
    <property type="component" value="Unassembled WGS sequence"/>
</dbReference>
<evidence type="ECO:0000313" key="3">
    <source>
        <dbReference type="EMBL" id="KPL53615.1"/>
    </source>
</evidence>
<dbReference type="Gene3D" id="3.40.50.1460">
    <property type="match status" value="1"/>
</dbReference>
<reference evidence="3 4" key="2">
    <citation type="submission" date="2015-10" db="EMBL/GenBank/DDBJ databases">
        <title>Draft Genome Sequence of Prosthecomicrobium hirschii ATCC 27832.</title>
        <authorList>
            <person name="Daniel J."/>
            <person name="Givan S.A."/>
            <person name="Brun Y.V."/>
            <person name="Brown P.J."/>
        </authorList>
    </citation>
    <scope>NUCLEOTIDE SEQUENCE [LARGE SCALE GENOMIC DNA]</scope>
    <source>
        <strain evidence="3 4">16</strain>
    </source>
</reference>
<evidence type="ECO:0000313" key="4">
    <source>
        <dbReference type="Proteomes" id="UP000048984"/>
    </source>
</evidence>
<dbReference type="GO" id="GO:0004197">
    <property type="term" value="F:cysteine-type endopeptidase activity"/>
    <property type="evidence" value="ECO:0007669"/>
    <property type="project" value="InterPro"/>
</dbReference>
<dbReference type="GO" id="GO:0005737">
    <property type="term" value="C:cytoplasm"/>
    <property type="evidence" value="ECO:0007669"/>
    <property type="project" value="TreeGrafter"/>
</dbReference>
<dbReference type="RefSeq" id="WP_054359779.1">
    <property type="nucleotide sequence ID" value="NZ_JAPCYQ010000001.1"/>
</dbReference>
<dbReference type="Pfam" id="PF00656">
    <property type="entry name" value="Peptidase_C14"/>
    <property type="match status" value="1"/>
</dbReference>
<dbReference type="InterPro" id="IPR050452">
    <property type="entry name" value="Metacaspase"/>
</dbReference>